<evidence type="ECO:0000256" key="14">
    <source>
        <dbReference type="RuleBase" id="RU003357"/>
    </source>
</evidence>
<evidence type="ECO:0000313" key="17">
    <source>
        <dbReference type="EMBL" id="EAW32274.1"/>
    </source>
</evidence>
<dbReference type="Gene3D" id="2.40.170.20">
    <property type="entry name" value="TonB-dependent receptor, beta-barrel domain"/>
    <property type="match status" value="1"/>
</dbReference>
<comment type="subcellular location">
    <subcellularLocation>
        <location evidence="1 12">Cell outer membrane</location>
        <topology evidence="1 12">Multi-pass membrane protein</topology>
    </subcellularLocation>
</comment>
<keyword evidence="17" id="KW-0675">Receptor</keyword>
<evidence type="ECO:0000256" key="4">
    <source>
        <dbReference type="ARBA" id="ARBA00022496"/>
    </source>
</evidence>
<keyword evidence="6" id="KW-0732">Signal</keyword>
<dbReference type="PANTHER" id="PTHR32552:SF81">
    <property type="entry name" value="TONB-DEPENDENT OUTER MEMBRANE RECEPTOR"/>
    <property type="match status" value="1"/>
</dbReference>
<protein>
    <submittedName>
        <fullName evidence="17">TonB-dependent receptor</fullName>
    </submittedName>
</protein>
<dbReference type="EMBL" id="AAVT01000001">
    <property type="protein sequence ID" value="EAW32274.1"/>
    <property type="molecule type" value="Genomic_DNA"/>
</dbReference>
<keyword evidence="5 12" id="KW-0812">Transmembrane</keyword>
<organism evidence="17 18">
    <name type="scientific">marine gamma proteobacterium HTCC2143</name>
    <dbReference type="NCBI Taxonomy" id="247633"/>
    <lineage>
        <taxon>Bacteria</taxon>
        <taxon>Pseudomonadati</taxon>
        <taxon>Pseudomonadota</taxon>
        <taxon>Gammaproteobacteria</taxon>
        <taxon>Cellvibrionales</taxon>
        <taxon>Spongiibacteraceae</taxon>
        <taxon>BD1-7 clade</taxon>
    </lineage>
</organism>
<dbReference type="InterPro" id="IPR000531">
    <property type="entry name" value="Beta-barrel_TonB"/>
</dbReference>
<keyword evidence="18" id="KW-1185">Reference proteome</keyword>
<dbReference type="SUPFAM" id="SSF56935">
    <property type="entry name" value="Porins"/>
    <property type="match status" value="1"/>
</dbReference>
<keyword evidence="8" id="KW-0406">Ion transport</keyword>
<comment type="caution">
    <text evidence="17">The sequence shown here is derived from an EMBL/GenBank/DDBJ whole genome shotgun (WGS) entry which is preliminary data.</text>
</comment>
<keyword evidence="7" id="KW-0408">Iron</keyword>
<proteinExistence type="inferred from homology"/>
<dbReference type="STRING" id="247633.GP2143_13501"/>
<dbReference type="PANTHER" id="PTHR32552">
    <property type="entry name" value="FERRICHROME IRON RECEPTOR-RELATED"/>
    <property type="match status" value="1"/>
</dbReference>
<dbReference type="Pfam" id="PF07715">
    <property type="entry name" value="Plug"/>
    <property type="match status" value="1"/>
</dbReference>
<evidence type="ECO:0000313" key="18">
    <source>
        <dbReference type="Proteomes" id="UP000004931"/>
    </source>
</evidence>
<dbReference type="InterPro" id="IPR039426">
    <property type="entry name" value="TonB-dep_rcpt-like"/>
</dbReference>
<dbReference type="PROSITE" id="PS52016">
    <property type="entry name" value="TONB_DEPENDENT_REC_3"/>
    <property type="match status" value="1"/>
</dbReference>
<evidence type="ECO:0000256" key="2">
    <source>
        <dbReference type="ARBA" id="ARBA00022448"/>
    </source>
</evidence>
<evidence type="ECO:0000256" key="7">
    <source>
        <dbReference type="ARBA" id="ARBA00023004"/>
    </source>
</evidence>
<dbReference type="PROSITE" id="PS01156">
    <property type="entry name" value="TONB_DEPENDENT_REC_2"/>
    <property type="match status" value="1"/>
</dbReference>
<evidence type="ECO:0000256" key="6">
    <source>
        <dbReference type="ARBA" id="ARBA00022729"/>
    </source>
</evidence>
<evidence type="ECO:0000256" key="8">
    <source>
        <dbReference type="ARBA" id="ARBA00023065"/>
    </source>
</evidence>
<evidence type="ECO:0000256" key="1">
    <source>
        <dbReference type="ARBA" id="ARBA00004571"/>
    </source>
</evidence>
<keyword evidence="11 12" id="KW-0998">Cell outer membrane</keyword>
<name>A0Y820_9GAMM</name>
<dbReference type="AlphaFoldDB" id="A0Y820"/>
<keyword evidence="3 12" id="KW-1134">Transmembrane beta strand</keyword>
<dbReference type="eggNOG" id="COG4774">
    <property type="taxonomic scope" value="Bacteria"/>
</dbReference>
<dbReference type="GO" id="GO:0006826">
    <property type="term" value="P:iron ion transport"/>
    <property type="evidence" value="ECO:0007669"/>
    <property type="project" value="UniProtKB-KW"/>
</dbReference>
<evidence type="ECO:0000256" key="13">
    <source>
        <dbReference type="PROSITE-ProRule" id="PRU10144"/>
    </source>
</evidence>
<dbReference type="InterPro" id="IPR012910">
    <property type="entry name" value="Plug_dom"/>
</dbReference>
<reference evidence="17 18" key="1">
    <citation type="journal article" date="2010" name="J. Bacteriol.">
        <title>Genome sequence of the oligotrophic marine Gammaproteobacterium HTCC2143, isolated from the Oregon Coast.</title>
        <authorList>
            <person name="Oh H.M."/>
            <person name="Kang I."/>
            <person name="Ferriera S."/>
            <person name="Giovannoni S.J."/>
            <person name="Cho J.C."/>
        </authorList>
    </citation>
    <scope>NUCLEOTIDE SEQUENCE [LARGE SCALE GENOMIC DNA]</scope>
    <source>
        <strain evidence="17 18">HTCC2143</strain>
    </source>
</reference>
<keyword evidence="4" id="KW-0410">Iron transport</keyword>
<keyword evidence="2 12" id="KW-0813">Transport</keyword>
<evidence type="ECO:0000259" key="15">
    <source>
        <dbReference type="Pfam" id="PF00593"/>
    </source>
</evidence>
<evidence type="ECO:0000256" key="10">
    <source>
        <dbReference type="ARBA" id="ARBA00023136"/>
    </source>
</evidence>
<evidence type="ECO:0000256" key="11">
    <source>
        <dbReference type="ARBA" id="ARBA00023237"/>
    </source>
</evidence>
<dbReference type="Pfam" id="PF00593">
    <property type="entry name" value="TonB_dep_Rec_b-barrel"/>
    <property type="match status" value="1"/>
</dbReference>
<comment type="similarity">
    <text evidence="12 14">Belongs to the TonB-dependent receptor family.</text>
</comment>
<dbReference type="InterPro" id="IPR036942">
    <property type="entry name" value="Beta-barrel_TonB_sf"/>
</dbReference>
<sequence length="687" mass="75635">MYAEETSSAIPEIIVTADFRGADARSIGGSISVISTEAIERREALHIEDVLNIAPNVNFSAGASRGRFIQIRGIGERSQFKDPLDSSVALIVDGVDLSGIGLAGGLMDVQQVEIMRGPQGTRFGASALAGAINIRSNRPTGVFEGAISAGVGDYGKQNFGLVLSGPLVNNQWLGRVAFQSNASDGYIDNDFLGKDNTNNIDEKLARVSLRWLASDDVTVDLSAYLVDADNGYNAFSYYNTRDIPTDDPGQDRQETLSVSADVLWQGFSAFDVKVNIFGESSDLDYGFDWDWGNLAELGYRGGENNARDRESTGIDIRLLSADDATLLGASWVFGLYWYDREVSLDSTSGDNFSGYGTFSSQTDTERRALYGELEWSLSERLNLIVGGRWEHYQLDYFDNAAVVADPSDDLWGGKIVLEYQLQENVLVYMSANRGYKGGGVNGQAIAKVLNDPSTDADIAEFLTTRAAFDSEALLNYEAGIKGWYLDSALSLSASAFYMDRKGMQAKASVLFPPAEWRDYVDNVDNGKNAGIEFEAQWQLLPELIVFANIGFLDTELGTLIVDDLDSENALNQDGRSQAHAPEYQFNVGAAFSFMNDFSLTVEVDGKDTFYFSNSHNQQSDSYELIHASLNYSHDNYRVSLWGRNLGNEDYQTRGFYFANTPPNYASNEAYYQLGEPRVYGITASYTF</sequence>
<dbReference type="Proteomes" id="UP000004931">
    <property type="component" value="Unassembled WGS sequence"/>
</dbReference>
<dbReference type="GO" id="GO:0009279">
    <property type="term" value="C:cell outer membrane"/>
    <property type="evidence" value="ECO:0007669"/>
    <property type="project" value="UniProtKB-SubCell"/>
</dbReference>
<keyword evidence="9 14" id="KW-0798">TonB box</keyword>
<gene>
    <name evidence="17" type="ORF">GP2143_13501</name>
</gene>
<feature type="short sequence motif" description="TonB C-terminal box" evidence="13">
    <location>
        <begin position="670"/>
        <end position="687"/>
    </location>
</feature>
<feature type="domain" description="TonB-dependent receptor plug" evidence="16">
    <location>
        <begin position="24"/>
        <end position="131"/>
    </location>
</feature>
<evidence type="ECO:0000256" key="3">
    <source>
        <dbReference type="ARBA" id="ARBA00022452"/>
    </source>
</evidence>
<evidence type="ECO:0000256" key="9">
    <source>
        <dbReference type="ARBA" id="ARBA00023077"/>
    </source>
</evidence>
<accession>A0Y820</accession>
<feature type="domain" description="TonB-dependent receptor-like beta-barrel" evidence="15">
    <location>
        <begin position="185"/>
        <end position="645"/>
    </location>
</feature>
<evidence type="ECO:0000256" key="5">
    <source>
        <dbReference type="ARBA" id="ARBA00022692"/>
    </source>
</evidence>
<keyword evidence="10 12" id="KW-0472">Membrane</keyword>
<dbReference type="InterPro" id="IPR010917">
    <property type="entry name" value="TonB_rcpt_CS"/>
</dbReference>
<evidence type="ECO:0000256" key="12">
    <source>
        <dbReference type="PROSITE-ProRule" id="PRU01360"/>
    </source>
</evidence>
<evidence type="ECO:0000259" key="16">
    <source>
        <dbReference type="Pfam" id="PF07715"/>
    </source>
</evidence>